<evidence type="ECO:0000313" key="3">
    <source>
        <dbReference type="Proteomes" id="UP001362999"/>
    </source>
</evidence>
<feature type="compositionally biased region" description="Basic residues" evidence="1">
    <location>
        <begin position="465"/>
        <end position="474"/>
    </location>
</feature>
<dbReference type="EMBL" id="JAWWNJ010000097">
    <property type="protein sequence ID" value="KAK6996456.1"/>
    <property type="molecule type" value="Genomic_DNA"/>
</dbReference>
<sequence length="522" mass="58798">MTASDEKLDSRERFPDAMARWIRKQFPAFDELHAKNGDETQFANNKFDEFVEEFGEAQCNEMPNCKKRFQRKFWNRANDLRKTEARAAPSTQPSASSVPLYLVPDAPEVKARDLYKAAHNDEMNIEVTALRKTLGQDYSHHAGHFQHLWKQRWDGLSVEDREKWVSEAVARNAAGREAVLNSTIFDAQNLLPRKLYSIFEGMLHGGPGGIGEGAFHLLYSCRDPNSKLITGCLTVTSVGSDADPFQTACKDYKTNITAPWQQFSHQNVALNPAPINYDEKLKKNGSGIYLLPVYDEETQTMSAYRGILRIFVEASFFHVVPRSGAVPAMPWSDFLAHPEDFFDPRLILEGILTRRPEDMPSDDVRKFAARIHKFQADYPASCIFESSHFIGEAVRNRKAVADAQRADEMEEIIEADDDHGKDPLESPLTSPTSSPRVPFETLKPVDPPPVLPALPSPSPPPAPRASKKSKGKKRKADEVEEPSIAEDRQVKALPLRRSTRANVIEAHEEPSKPPKKRRKSGR</sequence>
<gene>
    <name evidence="2" type="ORF">R3P38DRAFT_3287643</name>
</gene>
<feature type="compositionally biased region" description="Low complexity" evidence="1">
    <location>
        <begin position="425"/>
        <end position="435"/>
    </location>
</feature>
<comment type="caution">
    <text evidence="2">The sequence shown here is derived from an EMBL/GenBank/DDBJ whole genome shotgun (WGS) entry which is preliminary data.</text>
</comment>
<dbReference type="AlphaFoldDB" id="A0AAV9ZZ99"/>
<reference evidence="2 3" key="1">
    <citation type="journal article" date="2024" name="J Genomics">
        <title>Draft genome sequencing and assembly of Favolaschia claudopus CIRM-BRFM 2984 isolated from oak limbs.</title>
        <authorList>
            <person name="Navarro D."/>
            <person name="Drula E."/>
            <person name="Chaduli D."/>
            <person name="Cazenave R."/>
            <person name="Ahrendt S."/>
            <person name="Wang J."/>
            <person name="Lipzen A."/>
            <person name="Daum C."/>
            <person name="Barry K."/>
            <person name="Grigoriev I.V."/>
            <person name="Favel A."/>
            <person name="Rosso M.N."/>
            <person name="Martin F."/>
        </authorList>
    </citation>
    <scope>NUCLEOTIDE SEQUENCE [LARGE SCALE GENOMIC DNA]</scope>
    <source>
        <strain evidence="2 3">CIRM-BRFM 2984</strain>
    </source>
</reference>
<feature type="region of interest" description="Disordered" evidence="1">
    <location>
        <begin position="415"/>
        <end position="522"/>
    </location>
</feature>
<feature type="compositionally biased region" description="Basic residues" evidence="1">
    <location>
        <begin position="513"/>
        <end position="522"/>
    </location>
</feature>
<organism evidence="2 3">
    <name type="scientific">Favolaschia claudopus</name>
    <dbReference type="NCBI Taxonomy" id="2862362"/>
    <lineage>
        <taxon>Eukaryota</taxon>
        <taxon>Fungi</taxon>
        <taxon>Dikarya</taxon>
        <taxon>Basidiomycota</taxon>
        <taxon>Agaricomycotina</taxon>
        <taxon>Agaricomycetes</taxon>
        <taxon>Agaricomycetidae</taxon>
        <taxon>Agaricales</taxon>
        <taxon>Marasmiineae</taxon>
        <taxon>Mycenaceae</taxon>
        <taxon>Favolaschia</taxon>
    </lineage>
</organism>
<accession>A0AAV9ZZ99</accession>
<keyword evidence="3" id="KW-1185">Reference proteome</keyword>
<name>A0AAV9ZZ99_9AGAR</name>
<evidence type="ECO:0000256" key="1">
    <source>
        <dbReference type="SAM" id="MobiDB-lite"/>
    </source>
</evidence>
<protein>
    <submittedName>
        <fullName evidence="2">Uncharacterized protein</fullName>
    </submittedName>
</protein>
<proteinExistence type="predicted"/>
<feature type="compositionally biased region" description="Pro residues" evidence="1">
    <location>
        <begin position="445"/>
        <end position="463"/>
    </location>
</feature>
<evidence type="ECO:0000313" key="2">
    <source>
        <dbReference type="EMBL" id="KAK6996456.1"/>
    </source>
</evidence>
<dbReference type="Proteomes" id="UP001362999">
    <property type="component" value="Unassembled WGS sequence"/>
</dbReference>